<organism evidence="1 2">
    <name type="scientific">Hymenolepis diminuta</name>
    <name type="common">Rat tapeworm</name>
    <dbReference type="NCBI Taxonomy" id="6216"/>
    <lineage>
        <taxon>Eukaryota</taxon>
        <taxon>Metazoa</taxon>
        <taxon>Spiralia</taxon>
        <taxon>Lophotrochozoa</taxon>
        <taxon>Platyhelminthes</taxon>
        <taxon>Cestoda</taxon>
        <taxon>Eucestoda</taxon>
        <taxon>Cyclophyllidea</taxon>
        <taxon>Hymenolepididae</taxon>
        <taxon>Hymenolepis</taxon>
    </lineage>
</organism>
<dbReference type="EMBL" id="CABIJS010000111">
    <property type="protein sequence ID" value="VUZ43473.1"/>
    <property type="molecule type" value="Genomic_DNA"/>
</dbReference>
<evidence type="ECO:0000313" key="1">
    <source>
        <dbReference type="EMBL" id="VUZ43473.1"/>
    </source>
</evidence>
<dbReference type="AlphaFoldDB" id="A0A564YA82"/>
<protein>
    <submittedName>
        <fullName evidence="1">Uncharacterized protein</fullName>
    </submittedName>
</protein>
<reference evidence="1 2" key="1">
    <citation type="submission" date="2019-07" db="EMBL/GenBank/DDBJ databases">
        <authorList>
            <person name="Jastrzebski P J."/>
            <person name="Paukszto L."/>
            <person name="Jastrzebski P J."/>
        </authorList>
    </citation>
    <scope>NUCLEOTIDE SEQUENCE [LARGE SCALE GENOMIC DNA]</scope>
    <source>
        <strain evidence="1 2">WMS-il1</strain>
    </source>
</reference>
<name>A0A564YA82_HYMDI</name>
<gene>
    <name evidence="1" type="ORF">WMSIL1_LOCUS3638</name>
</gene>
<accession>A0A564YA82</accession>
<sequence length="333" mass="37139">MKCQLEDACASVQQVKEDRGETVLLEIDDKPKYDKNFVEEIVDTKTTVTTTKRLYEKKTPRQRQLAIVIIEEEKPKYRAECQQQVVCQPVCREVTREVVSCQTCNPCQPACMPITECQSCQITRGQITIAECQSRNPCETVCEKTNVECQCNSYNLCTPCNSCQPSCGQVCERQMNSVPRNRQNQGEGSKKVKDVILLNLDDSSSSSEDSISAFKSISNSECASSSSSSSSSSASAKSCNSSNSSSSNSCENKIFQIPGKRFLKKGCFGDDTIFLKRLKVKRNAITDYIRNKPKTTFLKKVKNCKNGGHTEYVTLCKGTNLSKQTRPMERSCT</sequence>
<dbReference type="Proteomes" id="UP000321570">
    <property type="component" value="Unassembled WGS sequence"/>
</dbReference>
<keyword evidence="2" id="KW-1185">Reference proteome</keyword>
<proteinExistence type="predicted"/>
<evidence type="ECO:0000313" key="2">
    <source>
        <dbReference type="Proteomes" id="UP000321570"/>
    </source>
</evidence>